<evidence type="ECO:0000313" key="2">
    <source>
        <dbReference type="Proteomes" id="UP000015105"/>
    </source>
</evidence>
<dbReference type="AlphaFoldDB" id="A0A452YDV6"/>
<sequence>SFIFWLLGELFGQAGIELWTLIHLQAHPAEDQRAIGLSWFCDLLVKYYLYLFVPM</sequence>
<name>A0A452YDV6_AEGTS</name>
<accession>A0A452YDV6</accession>
<reference evidence="1" key="3">
    <citation type="journal article" date="2017" name="Nature">
        <title>Genome sequence of the progenitor of the wheat D genome Aegilops tauschii.</title>
        <authorList>
            <person name="Luo M.C."/>
            <person name="Gu Y.Q."/>
            <person name="Puiu D."/>
            <person name="Wang H."/>
            <person name="Twardziok S.O."/>
            <person name="Deal K.R."/>
            <person name="Huo N."/>
            <person name="Zhu T."/>
            <person name="Wang L."/>
            <person name="Wang Y."/>
            <person name="McGuire P.E."/>
            <person name="Liu S."/>
            <person name="Long H."/>
            <person name="Ramasamy R.K."/>
            <person name="Rodriguez J.C."/>
            <person name="Van S.L."/>
            <person name="Yuan L."/>
            <person name="Wang Z."/>
            <person name="Xia Z."/>
            <person name="Xiao L."/>
            <person name="Anderson O.D."/>
            <person name="Ouyang S."/>
            <person name="Liang Y."/>
            <person name="Zimin A.V."/>
            <person name="Pertea G."/>
            <person name="Qi P."/>
            <person name="Bennetzen J.L."/>
            <person name="Dai X."/>
            <person name="Dawson M.W."/>
            <person name="Muller H.G."/>
            <person name="Kugler K."/>
            <person name="Rivarola-Duarte L."/>
            <person name="Spannagl M."/>
            <person name="Mayer K.F.X."/>
            <person name="Lu F.H."/>
            <person name="Bevan M.W."/>
            <person name="Leroy P."/>
            <person name="Li P."/>
            <person name="You F.M."/>
            <person name="Sun Q."/>
            <person name="Liu Z."/>
            <person name="Lyons E."/>
            <person name="Wicker T."/>
            <person name="Salzberg S.L."/>
            <person name="Devos K.M."/>
            <person name="Dvorak J."/>
        </authorList>
    </citation>
    <scope>NUCLEOTIDE SEQUENCE [LARGE SCALE GENOMIC DNA]</scope>
    <source>
        <strain evidence="1">cv. AL8/78</strain>
    </source>
</reference>
<proteinExistence type="predicted"/>
<dbReference type="EnsemblPlants" id="AET1Gv20384800.16">
    <property type="protein sequence ID" value="AET1Gv20384800.16"/>
    <property type="gene ID" value="AET1Gv20384800"/>
</dbReference>
<dbReference type="Gramene" id="AET1Gv20384800.16">
    <property type="protein sequence ID" value="AET1Gv20384800.16"/>
    <property type="gene ID" value="AET1Gv20384800"/>
</dbReference>
<reference evidence="1" key="5">
    <citation type="journal article" date="2021" name="G3 (Bethesda)">
        <title>Aegilops tauschii genome assembly Aet v5.0 features greater sequence contiguity and improved annotation.</title>
        <authorList>
            <person name="Wang L."/>
            <person name="Zhu T."/>
            <person name="Rodriguez J.C."/>
            <person name="Deal K.R."/>
            <person name="Dubcovsky J."/>
            <person name="McGuire P.E."/>
            <person name="Lux T."/>
            <person name="Spannagl M."/>
            <person name="Mayer K.F.X."/>
            <person name="Baldrich P."/>
            <person name="Meyers B.C."/>
            <person name="Huo N."/>
            <person name="Gu Y.Q."/>
            <person name="Zhou H."/>
            <person name="Devos K.M."/>
            <person name="Bennetzen J.L."/>
            <person name="Unver T."/>
            <person name="Budak H."/>
            <person name="Gulick P.J."/>
            <person name="Galiba G."/>
            <person name="Kalapos B."/>
            <person name="Nelson D.R."/>
            <person name="Li P."/>
            <person name="You F.M."/>
            <person name="Luo M.C."/>
            <person name="Dvorak J."/>
        </authorList>
    </citation>
    <scope>NUCLEOTIDE SEQUENCE [LARGE SCALE GENOMIC DNA]</scope>
    <source>
        <strain evidence="1">cv. AL8/78</strain>
    </source>
</reference>
<reference evidence="1" key="4">
    <citation type="submission" date="2019-03" db="UniProtKB">
        <authorList>
            <consortium name="EnsemblPlants"/>
        </authorList>
    </citation>
    <scope>IDENTIFICATION</scope>
</reference>
<reference evidence="2" key="1">
    <citation type="journal article" date="2014" name="Science">
        <title>Ancient hybridizations among the ancestral genomes of bread wheat.</title>
        <authorList>
            <consortium name="International Wheat Genome Sequencing Consortium,"/>
            <person name="Marcussen T."/>
            <person name="Sandve S.R."/>
            <person name="Heier L."/>
            <person name="Spannagl M."/>
            <person name="Pfeifer M."/>
            <person name="Jakobsen K.S."/>
            <person name="Wulff B.B."/>
            <person name="Steuernagel B."/>
            <person name="Mayer K.F."/>
            <person name="Olsen O.A."/>
        </authorList>
    </citation>
    <scope>NUCLEOTIDE SEQUENCE [LARGE SCALE GENOMIC DNA]</scope>
    <source>
        <strain evidence="2">cv. AL8/78</strain>
    </source>
</reference>
<keyword evidence="2" id="KW-1185">Reference proteome</keyword>
<dbReference type="Proteomes" id="UP000015105">
    <property type="component" value="Chromosome 1D"/>
</dbReference>
<protein>
    <submittedName>
        <fullName evidence="1">Uncharacterized protein</fullName>
    </submittedName>
</protein>
<evidence type="ECO:0000313" key="1">
    <source>
        <dbReference type="EnsemblPlants" id="AET1Gv20384800.16"/>
    </source>
</evidence>
<reference evidence="2" key="2">
    <citation type="journal article" date="2017" name="Nat. Plants">
        <title>The Aegilops tauschii genome reveals multiple impacts of transposons.</title>
        <authorList>
            <person name="Zhao G."/>
            <person name="Zou C."/>
            <person name="Li K."/>
            <person name="Wang K."/>
            <person name="Li T."/>
            <person name="Gao L."/>
            <person name="Zhang X."/>
            <person name="Wang H."/>
            <person name="Yang Z."/>
            <person name="Liu X."/>
            <person name="Jiang W."/>
            <person name="Mao L."/>
            <person name="Kong X."/>
            <person name="Jiao Y."/>
            <person name="Jia J."/>
        </authorList>
    </citation>
    <scope>NUCLEOTIDE SEQUENCE [LARGE SCALE GENOMIC DNA]</scope>
    <source>
        <strain evidence="2">cv. AL8/78</strain>
    </source>
</reference>
<organism evidence="1 2">
    <name type="scientific">Aegilops tauschii subsp. strangulata</name>
    <name type="common">Goatgrass</name>
    <dbReference type="NCBI Taxonomy" id="200361"/>
    <lineage>
        <taxon>Eukaryota</taxon>
        <taxon>Viridiplantae</taxon>
        <taxon>Streptophyta</taxon>
        <taxon>Embryophyta</taxon>
        <taxon>Tracheophyta</taxon>
        <taxon>Spermatophyta</taxon>
        <taxon>Magnoliopsida</taxon>
        <taxon>Liliopsida</taxon>
        <taxon>Poales</taxon>
        <taxon>Poaceae</taxon>
        <taxon>BOP clade</taxon>
        <taxon>Pooideae</taxon>
        <taxon>Triticodae</taxon>
        <taxon>Triticeae</taxon>
        <taxon>Triticinae</taxon>
        <taxon>Aegilops</taxon>
    </lineage>
</organism>